<accession>A0A0D3J159</accession>
<dbReference type="KEGG" id="ehx:EMIHUDRAFT_445235"/>
<name>A0A0D3J159_EMIH1</name>
<dbReference type="Pfam" id="PF00656">
    <property type="entry name" value="Peptidase_C14"/>
    <property type="match status" value="1"/>
</dbReference>
<dbReference type="Proteomes" id="UP000013827">
    <property type="component" value="Unassembled WGS sequence"/>
</dbReference>
<dbReference type="GO" id="GO:0005737">
    <property type="term" value="C:cytoplasm"/>
    <property type="evidence" value="ECO:0007669"/>
    <property type="project" value="TreeGrafter"/>
</dbReference>
<dbReference type="RefSeq" id="XP_005769673.1">
    <property type="nucleotide sequence ID" value="XM_005769616.1"/>
</dbReference>
<protein>
    <recommendedName>
        <fullName evidence="2">Peptidase C14 caspase domain-containing protein</fullName>
    </recommendedName>
</protein>
<dbReference type="InterPro" id="IPR011600">
    <property type="entry name" value="Pept_C14_caspase"/>
</dbReference>
<dbReference type="GO" id="GO:0006508">
    <property type="term" value="P:proteolysis"/>
    <property type="evidence" value="ECO:0007669"/>
    <property type="project" value="InterPro"/>
</dbReference>
<dbReference type="Gene3D" id="3.40.50.12660">
    <property type="match status" value="1"/>
</dbReference>
<reference evidence="4" key="1">
    <citation type="journal article" date="2013" name="Nature">
        <title>Pan genome of the phytoplankton Emiliania underpins its global distribution.</title>
        <authorList>
            <person name="Read B.A."/>
            <person name="Kegel J."/>
            <person name="Klute M.J."/>
            <person name="Kuo A."/>
            <person name="Lefebvre S.C."/>
            <person name="Maumus F."/>
            <person name="Mayer C."/>
            <person name="Miller J."/>
            <person name="Monier A."/>
            <person name="Salamov A."/>
            <person name="Young J."/>
            <person name="Aguilar M."/>
            <person name="Claverie J.M."/>
            <person name="Frickenhaus S."/>
            <person name="Gonzalez K."/>
            <person name="Herman E.K."/>
            <person name="Lin Y.C."/>
            <person name="Napier J."/>
            <person name="Ogata H."/>
            <person name="Sarno A.F."/>
            <person name="Shmutz J."/>
            <person name="Schroeder D."/>
            <person name="de Vargas C."/>
            <person name="Verret F."/>
            <person name="von Dassow P."/>
            <person name="Valentin K."/>
            <person name="Van de Peer Y."/>
            <person name="Wheeler G."/>
            <person name="Dacks J.B."/>
            <person name="Delwiche C.F."/>
            <person name="Dyhrman S.T."/>
            <person name="Glockner G."/>
            <person name="John U."/>
            <person name="Richards T."/>
            <person name="Worden A.Z."/>
            <person name="Zhang X."/>
            <person name="Grigoriev I.V."/>
            <person name="Allen A.E."/>
            <person name="Bidle K."/>
            <person name="Borodovsky M."/>
            <person name="Bowler C."/>
            <person name="Brownlee C."/>
            <person name="Cock J.M."/>
            <person name="Elias M."/>
            <person name="Gladyshev V.N."/>
            <person name="Groth M."/>
            <person name="Guda C."/>
            <person name="Hadaegh A."/>
            <person name="Iglesias-Rodriguez M.D."/>
            <person name="Jenkins J."/>
            <person name="Jones B.M."/>
            <person name="Lawson T."/>
            <person name="Leese F."/>
            <person name="Lindquist E."/>
            <person name="Lobanov A."/>
            <person name="Lomsadze A."/>
            <person name="Malik S.B."/>
            <person name="Marsh M.E."/>
            <person name="Mackinder L."/>
            <person name="Mock T."/>
            <person name="Mueller-Roeber B."/>
            <person name="Pagarete A."/>
            <person name="Parker M."/>
            <person name="Probert I."/>
            <person name="Quesneville H."/>
            <person name="Raines C."/>
            <person name="Rensing S.A."/>
            <person name="Riano-Pachon D.M."/>
            <person name="Richier S."/>
            <person name="Rokitta S."/>
            <person name="Shiraiwa Y."/>
            <person name="Soanes D.M."/>
            <person name="van der Giezen M."/>
            <person name="Wahlund T.M."/>
            <person name="Williams B."/>
            <person name="Wilson W."/>
            <person name="Wolfe G."/>
            <person name="Wurch L.L."/>
        </authorList>
    </citation>
    <scope>NUCLEOTIDE SEQUENCE</scope>
</reference>
<dbReference type="GO" id="GO:0004197">
    <property type="term" value="F:cysteine-type endopeptidase activity"/>
    <property type="evidence" value="ECO:0007669"/>
    <property type="project" value="InterPro"/>
</dbReference>
<dbReference type="InterPro" id="IPR050452">
    <property type="entry name" value="Metacaspase"/>
</dbReference>
<dbReference type="HOGENOM" id="CLU_2019555_0_0_1"/>
<dbReference type="AlphaFoldDB" id="A0A0D3J159"/>
<feature type="domain" description="Peptidase C14 caspase" evidence="2">
    <location>
        <begin position="25"/>
        <end position="115"/>
    </location>
</feature>
<dbReference type="PANTHER" id="PTHR48104">
    <property type="entry name" value="METACASPASE-4"/>
    <property type="match status" value="1"/>
</dbReference>
<comment type="similarity">
    <text evidence="1">Belongs to the peptidase C14B family.</text>
</comment>
<keyword evidence="4" id="KW-1185">Reference proteome</keyword>
<evidence type="ECO:0000313" key="3">
    <source>
        <dbReference type="EnsemblProtists" id="EOD17244"/>
    </source>
</evidence>
<dbReference type="PANTHER" id="PTHR48104:SF30">
    <property type="entry name" value="METACASPASE-1"/>
    <property type="match status" value="1"/>
</dbReference>
<sequence length="123" mass="13561">MTDQSAAGPTTNFNYLKTGAGKTERKALCICCSYPGTQLALPGCVRDQAAMVDMLPKQGYDVTFLTDGDNYHEKPTKANIVREMKKLCAWLSEKEGRQGWISYSGHGAQVPDDEIQNSPCRIK</sequence>
<dbReference type="SUPFAM" id="SSF52129">
    <property type="entry name" value="Caspase-like"/>
    <property type="match status" value="1"/>
</dbReference>
<reference evidence="3" key="2">
    <citation type="submission" date="2024-10" db="UniProtKB">
        <authorList>
            <consortium name="EnsemblProtists"/>
        </authorList>
    </citation>
    <scope>IDENTIFICATION</scope>
</reference>
<proteinExistence type="inferred from homology"/>
<dbReference type="InterPro" id="IPR029030">
    <property type="entry name" value="Caspase-like_dom_sf"/>
</dbReference>
<evidence type="ECO:0000256" key="1">
    <source>
        <dbReference type="ARBA" id="ARBA00009005"/>
    </source>
</evidence>
<dbReference type="GeneID" id="17263413"/>
<dbReference type="PaxDb" id="2903-EOD17244"/>
<evidence type="ECO:0000259" key="2">
    <source>
        <dbReference type="Pfam" id="PF00656"/>
    </source>
</evidence>
<evidence type="ECO:0000313" key="4">
    <source>
        <dbReference type="Proteomes" id="UP000013827"/>
    </source>
</evidence>
<dbReference type="EnsemblProtists" id="EOD17244">
    <property type="protein sequence ID" value="EOD17244"/>
    <property type="gene ID" value="EMIHUDRAFT_445235"/>
</dbReference>
<organism evidence="3 4">
    <name type="scientific">Emiliania huxleyi (strain CCMP1516)</name>
    <dbReference type="NCBI Taxonomy" id="280463"/>
    <lineage>
        <taxon>Eukaryota</taxon>
        <taxon>Haptista</taxon>
        <taxon>Haptophyta</taxon>
        <taxon>Prymnesiophyceae</taxon>
        <taxon>Isochrysidales</taxon>
        <taxon>Noelaerhabdaceae</taxon>
        <taxon>Emiliania</taxon>
    </lineage>
</organism>